<gene>
    <name evidence="2" type="ORF">B5F97_16570</name>
</gene>
<dbReference type="SUPFAM" id="SSF82185">
    <property type="entry name" value="Histone H3 K4-specific methyltransferase SET7/9 N-terminal domain"/>
    <property type="match status" value="2"/>
</dbReference>
<dbReference type="AlphaFoldDB" id="A0A1Y3YNH4"/>
<organism evidence="2 3">
    <name type="scientific">Bacteroides clarus</name>
    <dbReference type="NCBI Taxonomy" id="626929"/>
    <lineage>
        <taxon>Bacteria</taxon>
        <taxon>Pseudomonadati</taxon>
        <taxon>Bacteroidota</taxon>
        <taxon>Bacteroidia</taxon>
        <taxon>Bacteroidales</taxon>
        <taxon>Bacteroidaceae</taxon>
        <taxon>Bacteroides</taxon>
    </lineage>
</organism>
<sequence length="354" mass="40944">MKKIMLLLLCGVMVLTSTAQEKVYQIEEITVINYGDGRMLFRLNNEEKTPLNGSHRLIDGYHSEYILADFKDGMYHGDYRHFKENKLFEECRYKEGNRDGSYKRYYGDGQTVQSERTFIDGKVNGVSRTYHSNGKVETEKVYKLGIEDGYDRRYGSDGTLTLDECYKDGKRDGKWTQHLSSNLGDIVRISFYKNGLPDGQWSETWKDGKPRSKSSYKDGKKEGVWIRYGKGGKPEKSTTYKNDEKNGEEITYFTDGTPEKSSNYLNGKLNGVTKEFYFESGKCKSEYTFKNGEREGAYKRYFDTGKLREEGRCEADSEVYRKEYYANGKLKSVAERKGGGWNTLERYDSEGNKE</sequence>
<proteinExistence type="predicted"/>
<evidence type="ECO:0000256" key="1">
    <source>
        <dbReference type="SAM" id="SignalP"/>
    </source>
</evidence>
<dbReference type="Gene3D" id="3.90.930.1">
    <property type="match status" value="1"/>
</dbReference>
<keyword evidence="1" id="KW-0732">Signal</keyword>
<dbReference type="InterPro" id="IPR011652">
    <property type="entry name" value="MORN_2"/>
</dbReference>
<dbReference type="Proteomes" id="UP000195386">
    <property type="component" value="Unassembled WGS sequence"/>
</dbReference>
<dbReference type="PANTHER" id="PTHR33706:SF1">
    <property type="entry name" value="TPR REPEAT PROTEIN"/>
    <property type="match status" value="1"/>
</dbReference>
<name>A0A1Y3YNH4_9BACE</name>
<dbReference type="PANTHER" id="PTHR33706">
    <property type="entry name" value="MORN VARIANT REPEAT PROTEIN"/>
    <property type="match status" value="1"/>
</dbReference>
<dbReference type="Pfam" id="PF07661">
    <property type="entry name" value="MORN_2"/>
    <property type="match status" value="5"/>
</dbReference>
<comment type="caution">
    <text evidence="2">The sequence shown here is derived from an EMBL/GenBank/DDBJ whole genome shotgun (WGS) entry which is preliminary data.</text>
</comment>
<accession>A0A1Y3YNH4</accession>
<dbReference type="RefSeq" id="WP_087426936.1">
    <property type="nucleotide sequence ID" value="NZ_DAWDRE010000063.1"/>
</dbReference>
<reference evidence="3" key="1">
    <citation type="submission" date="2017-04" db="EMBL/GenBank/DDBJ databases">
        <title>Function of individual gut microbiota members based on whole genome sequencing of pure cultures obtained from chicken caecum.</title>
        <authorList>
            <person name="Medvecky M."/>
            <person name="Cejkova D."/>
            <person name="Polansky O."/>
            <person name="Karasova D."/>
            <person name="Kubasova T."/>
            <person name="Cizek A."/>
            <person name="Rychlik I."/>
        </authorList>
    </citation>
    <scope>NUCLEOTIDE SEQUENCE [LARGE SCALE GENOMIC DNA]</scope>
    <source>
        <strain evidence="3">An43</strain>
    </source>
</reference>
<feature type="signal peptide" evidence="1">
    <location>
        <begin position="1"/>
        <end position="21"/>
    </location>
</feature>
<protein>
    <recommendedName>
        <fullName evidence="4">Toxin-antitoxin system YwqK family antitoxin</fullName>
    </recommendedName>
</protein>
<dbReference type="EMBL" id="NFII01000022">
    <property type="protein sequence ID" value="OUN98951.1"/>
    <property type="molecule type" value="Genomic_DNA"/>
</dbReference>
<feature type="chain" id="PRO_5010992903" description="Toxin-antitoxin system YwqK family antitoxin" evidence="1">
    <location>
        <begin position="22"/>
        <end position="354"/>
    </location>
</feature>
<dbReference type="Gene3D" id="2.20.110.10">
    <property type="entry name" value="Histone H3 K4-specific methyltransferase SET7/9 N-terminal domain"/>
    <property type="match status" value="3"/>
</dbReference>
<evidence type="ECO:0008006" key="4">
    <source>
        <dbReference type="Google" id="ProtNLM"/>
    </source>
</evidence>
<evidence type="ECO:0000313" key="3">
    <source>
        <dbReference type="Proteomes" id="UP000195386"/>
    </source>
</evidence>
<evidence type="ECO:0000313" key="2">
    <source>
        <dbReference type="EMBL" id="OUN98951.1"/>
    </source>
</evidence>